<dbReference type="PANTHER" id="PTHR33371">
    <property type="entry name" value="INTERMEMBRANE PHOSPHOLIPID TRANSPORT SYSTEM BINDING PROTEIN MLAD-RELATED"/>
    <property type="match status" value="1"/>
</dbReference>
<evidence type="ECO:0000256" key="2">
    <source>
        <dbReference type="SAM" id="Phobius"/>
    </source>
</evidence>
<dbReference type="Gene3D" id="1.20.5.300">
    <property type="match status" value="1"/>
</dbReference>
<gene>
    <name evidence="4" type="ordered locus">Solca_1888</name>
</gene>
<feature type="domain" description="Mce/MlaD" evidence="3">
    <location>
        <begin position="36"/>
        <end position="107"/>
    </location>
</feature>
<evidence type="ECO:0000313" key="4">
    <source>
        <dbReference type="EMBL" id="AFD06949.1"/>
    </source>
</evidence>
<protein>
    <submittedName>
        <fullName evidence="4">ABC-type transport system involved in resistance to organic solvents, periplasmic component</fullName>
    </submittedName>
</protein>
<evidence type="ECO:0000256" key="1">
    <source>
        <dbReference type="SAM" id="Coils"/>
    </source>
</evidence>
<keyword evidence="5" id="KW-1185">Reference proteome</keyword>
<proteinExistence type="predicted"/>
<dbReference type="InterPro" id="IPR003399">
    <property type="entry name" value="Mce/MlaD"/>
</dbReference>
<dbReference type="Pfam" id="PF02470">
    <property type="entry name" value="MlaD"/>
    <property type="match status" value="1"/>
</dbReference>
<keyword evidence="2" id="KW-0812">Transmembrane</keyword>
<evidence type="ECO:0000313" key="5">
    <source>
        <dbReference type="Proteomes" id="UP000007590"/>
    </source>
</evidence>
<name>H8KQS8_SOLCM</name>
<dbReference type="KEGG" id="scn:Solca_1888"/>
<keyword evidence="2" id="KW-1133">Transmembrane helix</keyword>
<feature type="transmembrane region" description="Helical" evidence="2">
    <location>
        <begin position="9"/>
        <end position="27"/>
    </location>
</feature>
<dbReference type="AlphaFoldDB" id="H8KQS8"/>
<dbReference type="STRING" id="929556.Solca_1888"/>
<accession>H8KQS8</accession>
<dbReference type="EMBL" id="CP003349">
    <property type="protein sequence ID" value="AFD06949.1"/>
    <property type="molecule type" value="Genomic_DNA"/>
</dbReference>
<keyword evidence="1" id="KW-0175">Coiled coil</keyword>
<evidence type="ECO:0000259" key="3">
    <source>
        <dbReference type="Pfam" id="PF02470"/>
    </source>
</evidence>
<dbReference type="RefSeq" id="WP_014680176.1">
    <property type="nucleotide sequence ID" value="NC_017770.1"/>
</dbReference>
<dbReference type="HOGENOM" id="CLU_054524_1_0_10"/>
<dbReference type="InterPro" id="IPR052336">
    <property type="entry name" value="MlaD_Phospholipid_Transporter"/>
</dbReference>
<keyword evidence="2" id="KW-0472">Membrane</keyword>
<sequence>MKIANETKIGILTALAITCLILGYNYLKGNDVFSNTRKFYAIYDRVDGLTISRPVLVNGFQIGRVARLDLQEDHKIRARFDIASDIELPKNTIAEIQSPDLLSGKAVVFKLGNSTEIAPEGFQFTAGIESSLMESLSPIKDKATITLVKIDSVLTAVNNILNPEFQKSIQNSFKSIEVTMKHMEGTTAKLTTSADRLNSIMSNVESITQNLKNNNEKINNVLNNIDKITDQVAKGNIQETLLNASKSMAEVNAIMAKIKKGEGSIGMLLNDNRLYENLNKTAADLDKLMVDFRVNPKRYVHFSLFGKKAKVYTEPDSTKK</sequence>
<reference evidence="4" key="1">
    <citation type="submission" date="2012-02" db="EMBL/GenBank/DDBJ databases">
        <title>The complete genome of Solitalea canadensis DSM 3403.</title>
        <authorList>
            <consortium name="US DOE Joint Genome Institute (JGI-PGF)"/>
            <person name="Lucas S."/>
            <person name="Copeland A."/>
            <person name="Lapidus A."/>
            <person name="Glavina del Rio T."/>
            <person name="Dalin E."/>
            <person name="Tice H."/>
            <person name="Bruce D."/>
            <person name="Goodwin L."/>
            <person name="Pitluck S."/>
            <person name="Peters L."/>
            <person name="Ovchinnikova G."/>
            <person name="Lu M."/>
            <person name="Kyrpides N."/>
            <person name="Mavromatis K."/>
            <person name="Ivanova N."/>
            <person name="Brettin T."/>
            <person name="Detter J.C."/>
            <person name="Han C."/>
            <person name="Larimer F."/>
            <person name="Land M."/>
            <person name="Hauser L."/>
            <person name="Markowitz V."/>
            <person name="Cheng J.-F."/>
            <person name="Hugenholtz P."/>
            <person name="Woyke T."/>
            <person name="Wu D."/>
            <person name="Spring S."/>
            <person name="Schroeder M."/>
            <person name="Kopitz M."/>
            <person name="Brambilla E."/>
            <person name="Klenk H.-P."/>
            <person name="Eisen J.A."/>
        </authorList>
    </citation>
    <scope>NUCLEOTIDE SEQUENCE</scope>
    <source>
        <strain evidence="4">DSM 3403</strain>
    </source>
</reference>
<organism evidence="4 5">
    <name type="scientific">Solitalea canadensis (strain ATCC 29591 / DSM 3403 / JCM 21819 / LMG 8368 / NBRC 15130 / NCIMB 12057 / USAM 9D)</name>
    <name type="common">Flexibacter canadensis</name>
    <dbReference type="NCBI Taxonomy" id="929556"/>
    <lineage>
        <taxon>Bacteria</taxon>
        <taxon>Pseudomonadati</taxon>
        <taxon>Bacteroidota</taxon>
        <taxon>Sphingobacteriia</taxon>
        <taxon>Sphingobacteriales</taxon>
        <taxon>Sphingobacteriaceae</taxon>
        <taxon>Solitalea</taxon>
    </lineage>
</organism>
<dbReference type="OrthoDB" id="9769132at2"/>
<dbReference type="eggNOG" id="COG1463">
    <property type="taxonomic scope" value="Bacteria"/>
</dbReference>
<dbReference type="PANTHER" id="PTHR33371:SF4">
    <property type="entry name" value="INTERMEMBRANE PHOSPHOLIPID TRANSPORT SYSTEM BINDING PROTEIN MLAD"/>
    <property type="match status" value="1"/>
</dbReference>
<feature type="coiled-coil region" evidence="1">
    <location>
        <begin position="204"/>
        <end position="231"/>
    </location>
</feature>
<dbReference type="Proteomes" id="UP000007590">
    <property type="component" value="Chromosome"/>
</dbReference>